<dbReference type="Proteomes" id="UP000053660">
    <property type="component" value="Unassembled WGS sequence"/>
</dbReference>
<name>A0A0B1S513_OESDE</name>
<feature type="compositionally biased region" description="Low complexity" evidence="1">
    <location>
        <begin position="124"/>
        <end position="141"/>
    </location>
</feature>
<evidence type="ECO:0000313" key="2">
    <source>
        <dbReference type="EMBL" id="KHJ78315.1"/>
    </source>
</evidence>
<feature type="non-terminal residue" evidence="2">
    <location>
        <position position="141"/>
    </location>
</feature>
<protein>
    <recommendedName>
        <fullName evidence="4">ZP domain-containing protein</fullName>
    </recommendedName>
</protein>
<dbReference type="AlphaFoldDB" id="A0A0B1S513"/>
<accession>A0A0B1S513</accession>
<feature type="compositionally biased region" description="Basic and acidic residues" evidence="1">
    <location>
        <begin position="107"/>
        <end position="123"/>
    </location>
</feature>
<dbReference type="EMBL" id="KN609895">
    <property type="protein sequence ID" value="KHJ78315.1"/>
    <property type="molecule type" value="Genomic_DNA"/>
</dbReference>
<evidence type="ECO:0000256" key="1">
    <source>
        <dbReference type="SAM" id="MobiDB-lite"/>
    </source>
</evidence>
<feature type="region of interest" description="Disordered" evidence="1">
    <location>
        <begin position="98"/>
        <end position="141"/>
    </location>
</feature>
<evidence type="ECO:0000313" key="3">
    <source>
        <dbReference type="Proteomes" id="UP000053660"/>
    </source>
</evidence>
<reference evidence="2 3" key="1">
    <citation type="submission" date="2014-03" db="EMBL/GenBank/DDBJ databases">
        <title>Draft genome of the hookworm Oesophagostomum dentatum.</title>
        <authorList>
            <person name="Mitreva M."/>
        </authorList>
    </citation>
    <scope>NUCLEOTIDE SEQUENCE [LARGE SCALE GENOMIC DNA]</scope>
    <source>
        <strain evidence="2 3">OD-Hann</strain>
    </source>
</reference>
<dbReference type="OrthoDB" id="5775605at2759"/>
<sequence>MSFFIHFKTAVKSKFPYTGALYGLYDFFTCRTEPMQSTEFGLLFPSPTASRNCSDSIRFQGDEMVLDVVLSTDGIEPLYFITPDDLTYQAKCPIVGKSNNKAAHPSIQEKEQKSTTEKTHTESSARTTSLKTTSKAKLFKQ</sequence>
<proteinExistence type="predicted"/>
<evidence type="ECO:0008006" key="4">
    <source>
        <dbReference type="Google" id="ProtNLM"/>
    </source>
</evidence>
<organism evidence="2 3">
    <name type="scientific">Oesophagostomum dentatum</name>
    <name type="common">Nodular worm</name>
    <dbReference type="NCBI Taxonomy" id="61180"/>
    <lineage>
        <taxon>Eukaryota</taxon>
        <taxon>Metazoa</taxon>
        <taxon>Ecdysozoa</taxon>
        <taxon>Nematoda</taxon>
        <taxon>Chromadorea</taxon>
        <taxon>Rhabditida</taxon>
        <taxon>Rhabditina</taxon>
        <taxon>Rhabditomorpha</taxon>
        <taxon>Strongyloidea</taxon>
        <taxon>Strongylidae</taxon>
        <taxon>Oesophagostomum</taxon>
    </lineage>
</organism>
<keyword evidence="3" id="KW-1185">Reference proteome</keyword>
<gene>
    <name evidence="2" type="ORF">OESDEN_22065</name>
</gene>